<evidence type="ECO:0000259" key="4">
    <source>
        <dbReference type="Pfam" id="PF02771"/>
    </source>
</evidence>
<evidence type="ECO:0000256" key="2">
    <source>
        <dbReference type="ARBA" id="ARBA00049661"/>
    </source>
</evidence>
<dbReference type="Proteomes" id="UP001579974">
    <property type="component" value="Unassembled WGS sequence"/>
</dbReference>
<dbReference type="InterPro" id="IPR046373">
    <property type="entry name" value="Acyl-CoA_Oxase/DH_mid-dom_sf"/>
</dbReference>
<evidence type="ECO:0000256" key="3">
    <source>
        <dbReference type="SAM" id="Coils"/>
    </source>
</evidence>
<dbReference type="SUPFAM" id="SSF56645">
    <property type="entry name" value="Acyl-CoA dehydrogenase NM domain-like"/>
    <property type="match status" value="1"/>
</dbReference>
<reference evidence="6 7" key="1">
    <citation type="journal article" date="2024" name="Int. J. Mol. Sci.">
        <title>Exploration of Alicyclobacillus spp. Genome in Search of Antibiotic Resistance.</title>
        <authorList>
            <person name="Bucka-Kolendo J."/>
            <person name="Kiousi D.E."/>
            <person name="Dekowska A."/>
            <person name="Mikolajczuk-Szczyrba A."/>
            <person name="Karadedos D.M."/>
            <person name="Michael P."/>
            <person name="Galanis A."/>
            <person name="Sokolowska B."/>
        </authorList>
    </citation>
    <scope>NUCLEOTIDE SEQUENCE [LARGE SCALE GENOMIC DNA]</scope>
    <source>
        <strain evidence="6 7">KKP 3000</strain>
    </source>
</reference>
<evidence type="ECO:0000313" key="6">
    <source>
        <dbReference type="EMBL" id="MFB5189784.1"/>
    </source>
</evidence>
<feature type="domain" description="Acyl-CoA dehydrogenase/oxidase N-terminal" evidence="4">
    <location>
        <begin position="32"/>
        <end position="91"/>
    </location>
</feature>
<dbReference type="InterPro" id="IPR036250">
    <property type="entry name" value="AcylCo_DH-like_C"/>
</dbReference>
<dbReference type="Pfam" id="PF08028">
    <property type="entry name" value="Acyl-CoA_dh_2"/>
    <property type="match status" value="1"/>
</dbReference>
<organism evidence="6 7">
    <name type="scientific">Alicyclobacillus fastidiosus</name>
    <dbReference type="NCBI Taxonomy" id="392011"/>
    <lineage>
        <taxon>Bacteria</taxon>
        <taxon>Bacillati</taxon>
        <taxon>Bacillota</taxon>
        <taxon>Bacilli</taxon>
        <taxon>Bacillales</taxon>
        <taxon>Alicyclobacillaceae</taxon>
        <taxon>Alicyclobacillus</taxon>
    </lineage>
</organism>
<dbReference type="Pfam" id="PF02771">
    <property type="entry name" value="Acyl-CoA_dh_N"/>
    <property type="match status" value="1"/>
</dbReference>
<feature type="coiled-coil region" evidence="3">
    <location>
        <begin position="291"/>
        <end position="318"/>
    </location>
</feature>
<sequence>MTGTGNVVEAEQNADTKILLEKAEEIGKLAEAEAMEADKNAHLSEKIAQAIREAGINKLMKPKRYGGIEVSLSTYVRIIRTIAKHSVPAAWLAYFYSMHEVWAAHLPPEGRDEILKNDVLLADVVAPIGRVEKDGNGYRLYGQWNFCSGVLWCDWVGLGAMMELPDGDGPEYCVLALPKTDVEIINNWDTIGLRGSGSNGVRVEGAYVPERRVLPAGRLLATGKPTGGDYDEADPVYRMPFMPLFLLGFPVVALGGAERVLDLFQERTEKRVRVFKAGAEEKKSAGSQRLLAELRIQLKAAEALVDRYVQRLDEWQEQAKVVVSDEEREELFAIRGHVVKAAADISVRAMLTLGGTSIFKGDPVELFVRDVLAVAAHPNSLYEDSMAAYGRTLFGLPGDPVW</sequence>
<dbReference type="SUPFAM" id="SSF47203">
    <property type="entry name" value="Acyl-CoA dehydrogenase C-terminal domain-like"/>
    <property type="match status" value="1"/>
</dbReference>
<keyword evidence="3" id="KW-0175">Coiled coil</keyword>
<dbReference type="InterPro" id="IPR013786">
    <property type="entry name" value="AcylCoA_DH/ox_N"/>
</dbReference>
<evidence type="ECO:0000313" key="7">
    <source>
        <dbReference type="Proteomes" id="UP001579974"/>
    </source>
</evidence>
<accession>A0ABV5ABY9</accession>
<evidence type="ECO:0000256" key="1">
    <source>
        <dbReference type="ARBA" id="ARBA00023002"/>
    </source>
</evidence>
<dbReference type="InterPro" id="IPR050741">
    <property type="entry name" value="Acyl-CoA_dehydrogenase"/>
</dbReference>
<dbReference type="Gene3D" id="1.10.540.10">
    <property type="entry name" value="Acyl-CoA dehydrogenase/oxidase, N-terminal domain"/>
    <property type="match status" value="1"/>
</dbReference>
<dbReference type="Gene3D" id="2.40.110.10">
    <property type="entry name" value="Butyryl-CoA Dehydrogenase, subunit A, domain 2"/>
    <property type="match status" value="1"/>
</dbReference>
<protein>
    <submittedName>
        <fullName evidence="6">Acyl-CoA dehydrogenase family protein</fullName>
    </submittedName>
</protein>
<comment type="caution">
    <text evidence="6">The sequence shown here is derived from an EMBL/GenBank/DDBJ whole genome shotgun (WGS) entry which is preliminary data.</text>
</comment>
<dbReference type="PIRSF" id="PIRSF016578">
    <property type="entry name" value="HsaA"/>
    <property type="match status" value="1"/>
</dbReference>
<proteinExistence type="inferred from homology"/>
<dbReference type="InterPro" id="IPR013107">
    <property type="entry name" value="Acyl-CoA_DH_C"/>
</dbReference>
<evidence type="ECO:0000259" key="5">
    <source>
        <dbReference type="Pfam" id="PF08028"/>
    </source>
</evidence>
<gene>
    <name evidence="6" type="ORF">KKP3000_003172</name>
</gene>
<dbReference type="InterPro" id="IPR037069">
    <property type="entry name" value="AcylCoA_DH/ox_N_sf"/>
</dbReference>
<keyword evidence="7" id="KW-1185">Reference proteome</keyword>
<feature type="domain" description="Acyl-CoA dehydrogenase C-terminal" evidence="5">
    <location>
        <begin position="248"/>
        <end position="377"/>
    </location>
</feature>
<comment type="similarity">
    <text evidence="2">Belongs to the HpaH/HsaA monooxygenase family.</text>
</comment>
<dbReference type="PANTHER" id="PTHR48083:SF2">
    <property type="entry name" value="MEDIUM-CHAIN SPECIFIC ACYL-COA DEHYDROGENASE, MITOCHONDRIAL"/>
    <property type="match status" value="1"/>
</dbReference>
<dbReference type="PANTHER" id="PTHR48083">
    <property type="entry name" value="MEDIUM-CHAIN SPECIFIC ACYL-COA DEHYDROGENASE, MITOCHONDRIAL-RELATED"/>
    <property type="match status" value="1"/>
</dbReference>
<name>A0ABV5ABY9_9BACL</name>
<dbReference type="RefSeq" id="WP_275476397.1">
    <property type="nucleotide sequence ID" value="NZ_CP162940.1"/>
</dbReference>
<keyword evidence="1" id="KW-0560">Oxidoreductase</keyword>
<dbReference type="EMBL" id="JBDXSU010000004">
    <property type="protein sequence ID" value="MFB5189784.1"/>
    <property type="molecule type" value="Genomic_DNA"/>
</dbReference>
<dbReference type="InterPro" id="IPR009100">
    <property type="entry name" value="AcylCoA_DH/oxidase_NM_dom_sf"/>
</dbReference>
<dbReference type="Gene3D" id="1.20.140.10">
    <property type="entry name" value="Butyryl-CoA Dehydrogenase, subunit A, domain 3"/>
    <property type="match status" value="1"/>
</dbReference>